<dbReference type="RefSeq" id="WP_318797831.1">
    <property type="nucleotide sequence ID" value="NZ_JARUJP010000007.1"/>
</dbReference>
<evidence type="ECO:0000313" key="10">
    <source>
        <dbReference type="Proteomes" id="UP001281656"/>
    </source>
</evidence>
<evidence type="ECO:0000256" key="6">
    <source>
        <dbReference type="ARBA" id="ARBA00022989"/>
    </source>
</evidence>
<feature type="transmembrane region" description="Helical" evidence="8">
    <location>
        <begin position="97"/>
        <end position="115"/>
    </location>
</feature>
<dbReference type="Proteomes" id="UP001281656">
    <property type="component" value="Unassembled WGS sequence"/>
</dbReference>
<evidence type="ECO:0000256" key="8">
    <source>
        <dbReference type="SAM" id="Phobius"/>
    </source>
</evidence>
<protein>
    <submittedName>
        <fullName evidence="9">AEC family transporter</fullName>
    </submittedName>
</protein>
<dbReference type="PANTHER" id="PTHR36838:SF1">
    <property type="entry name" value="SLR1864 PROTEIN"/>
    <property type="match status" value="1"/>
</dbReference>
<comment type="subcellular location">
    <subcellularLocation>
        <location evidence="1">Cell membrane</location>
        <topology evidence="1">Multi-pass membrane protein</topology>
    </subcellularLocation>
</comment>
<dbReference type="EMBL" id="JARUJP010000007">
    <property type="protein sequence ID" value="MDW8801155.1"/>
    <property type="molecule type" value="Genomic_DNA"/>
</dbReference>
<name>A0ABU4JSN5_9CLOT</name>
<feature type="transmembrane region" description="Helical" evidence="8">
    <location>
        <begin position="127"/>
        <end position="146"/>
    </location>
</feature>
<feature type="transmembrane region" description="Helical" evidence="8">
    <location>
        <begin position="6"/>
        <end position="23"/>
    </location>
</feature>
<sequence>MNNNVINQVIILSLVMMVGVYARKRNIITGETRKSLSDLLMNITLPFLLISSFNFNYSENMIVNARTIFIYSILIHVILIFASKILAFKYPENSQKVLRFVTIFSNCGFMGYPVLEGLFGKIGIFYGAIYNIPFNIFMLSAGVMIYTGKKDLKTLKSVLVHPGIIATVLGFLMFIFQIKLPYPLYTTLSVVGSMTTPLSMVIVGAMLAEVKFKEVFKGTLVYYASFLRLMVVPFLTLFILKLLNADRLLLQVSVVIEAMPAAVLGSIFAERYGADTALASRSVFITTVISMITIPIVVMFI</sequence>
<dbReference type="Pfam" id="PF03547">
    <property type="entry name" value="Mem_trans"/>
    <property type="match status" value="1"/>
</dbReference>
<feature type="transmembrane region" description="Helical" evidence="8">
    <location>
        <begin position="248"/>
        <end position="269"/>
    </location>
</feature>
<keyword evidence="5 8" id="KW-0812">Transmembrane</keyword>
<evidence type="ECO:0000256" key="2">
    <source>
        <dbReference type="ARBA" id="ARBA00010145"/>
    </source>
</evidence>
<feature type="transmembrane region" description="Helical" evidence="8">
    <location>
        <begin position="184"/>
        <end position="208"/>
    </location>
</feature>
<evidence type="ECO:0000256" key="7">
    <source>
        <dbReference type="ARBA" id="ARBA00023136"/>
    </source>
</evidence>
<evidence type="ECO:0000256" key="4">
    <source>
        <dbReference type="ARBA" id="ARBA00022475"/>
    </source>
</evidence>
<feature type="transmembrane region" description="Helical" evidence="8">
    <location>
        <begin position="35"/>
        <end position="56"/>
    </location>
</feature>
<evidence type="ECO:0000256" key="5">
    <source>
        <dbReference type="ARBA" id="ARBA00022692"/>
    </source>
</evidence>
<proteinExistence type="inferred from homology"/>
<keyword evidence="4" id="KW-1003">Cell membrane</keyword>
<keyword evidence="3" id="KW-0813">Transport</keyword>
<feature type="transmembrane region" description="Helical" evidence="8">
    <location>
        <begin position="281"/>
        <end position="300"/>
    </location>
</feature>
<evidence type="ECO:0000256" key="1">
    <source>
        <dbReference type="ARBA" id="ARBA00004651"/>
    </source>
</evidence>
<reference evidence="9 10" key="1">
    <citation type="submission" date="2023-04" db="EMBL/GenBank/DDBJ databases">
        <title>Clostridium tannerae sp. nov., isolated from the fecal material of an alpaca.</title>
        <authorList>
            <person name="Miller S."/>
            <person name="Hendry M."/>
            <person name="King J."/>
            <person name="Sankaranarayanan K."/>
            <person name="Lawson P.A."/>
        </authorList>
    </citation>
    <scope>NUCLEOTIDE SEQUENCE [LARGE SCALE GENOMIC DNA]</scope>
    <source>
        <strain evidence="9 10">A1-XYC3</strain>
    </source>
</reference>
<dbReference type="Gene3D" id="1.20.1530.20">
    <property type="match status" value="1"/>
</dbReference>
<keyword evidence="7 8" id="KW-0472">Membrane</keyword>
<dbReference type="InterPro" id="IPR004776">
    <property type="entry name" value="Mem_transp_PIN-like"/>
</dbReference>
<gene>
    <name evidence="9" type="ORF">P8V03_08285</name>
</gene>
<feature type="transmembrane region" description="Helical" evidence="8">
    <location>
        <begin position="220"/>
        <end position="242"/>
    </location>
</feature>
<dbReference type="InterPro" id="IPR038770">
    <property type="entry name" value="Na+/solute_symporter_sf"/>
</dbReference>
<feature type="transmembrane region" description="Helical" evidence="8">
    <location>
        <begin position="158"/>
        <end position="178"/>
    </location>
</feature>
<comment type="similarity">
    <text evidence="2">Belongs to the auxin efflux carrier (TC 2.A.69) family.</text>
</comment>
<keyword evidence="10" id="KW-1185">Reference proteome</keyword>
<organism evidence="9 10">
    <name type="scientific">Clostridium tanneri</name>
    <dbReference type="NCBI Taxonomy" id="3037988"/>
    <lineage>
        <taxon>Bacteria</taxon>
        <taxon>Bacillati</taxon>
        <taxon>Bacillota</taxon>
        <taxon>Clostridia</taxon>
        <taxon>Eubacteriales</taxon>
        <taxon>Clostridiaceae</taxon>
        <taxon>Clostridium</taxon>
    </lineage>
</organism>
<comment type="caution">
    <text evidence="9">The sequence shown here is derived from an EMBL/GenBank/DDBJ whole genome shotgun (WGS) entry which is preliminary data.</text>
</comment>
<keyword evidence="6 8" id="KW-1133">Transmembrane helix</keyword>
<evidence type="ECO:0000313" key="9">
    <source>
        <dbReference type="EMBL" id="MDW8801155.1"/>
    </source>
</evidence>
<accession>A0ABU4JSN5</accession>
<evidence type="ECO:0000256" key="3">
    <source>
        <dbReference type="ARBA" id="ARBA00022448"/>
    </source>
</evidence>
<feature type="transmembrane region" description="Helical" evidence="8">
    <location>
        <begin position="68"/>
        <end position="88"/>
    </location>
</feature>
<dbReference type="PANTHER" id="PTHR36838">
    <property type="entry name" value="AUXIN EFFLUX CARRIER FAMILY PROTEIN"/>
    <property type="match status" value="1"/>
</dbReference>